<keyword evidence="4 8" id="KW-0032">Aminotransferase</keyword>
<gene>
    <name evidence="8" type="ORF">H8J70_05200</name>
</gene>
<dbReference type="EMBL" id="JACOGK010000011">
    <property type="protein sequence ID" value="MBC3536643.1"/>
    <property type="molecule type" value="Genomic_DNA"/>
</dbReference>
<evidence type="ECO:0000259" key="7">
    <source>
        <dbReference type="Pfam" id="PF00155"/>
    </source>
</evidence>
<dbReference type="PANTHER" id="PTHR11879:SF22">
    <property type="entry name" value="ASPARTATE AMINOTRANSFERASE, MITOCHONDRIAL"/>
    <property type="match status" value="1"/>
</dbReference>
<dbReference type="SUPFAM" id="SSF53383">
    <property type="entry name" value="PLP-dependent transferases"/>
    <property type="match status" value="1"/>
</dbReference>
<dbReference type="RefSeq" id="WP_186502798.1">
    <property type="nucleotide sequence ID" value="NZ_JACOGK010000011.1"/>
</dbReference>
<dbReference type="Pfam" id="PF00155">
    <property type="entry name" value="Aminotran_1_2"/>
    <property type="match status" value="1"/>
</dbReference>
<evidence type="ECO:0000256" key="6">
    <source>
        <dbReference type="ARBA" id="ARBA00022898"/>
    </source>
</evidence>
<organism evidence="8 9">
    <name type="scientific">Megasphaera hominis</name>
    <dbReference type="NCBI Taxonomy" id="159836"/>
    <lineage>
        <taxon>Bacteria</taxon>
        <taxon>Bacillati</taxon>
        <taxon>Bacillota</taxon>
        <taxon>Negativicutes</taxon>
        <taxon>Veillonellales</taxon>
        <taxon>Veillonellaceae</taxon>
        <taxon>Megasphaera</taxon>
    </lineage>
</organism>
<evidence type="ECO:0000256" key="1">
    <source>
        <dbReference type="ARBA" id="ARBA00001933"/>
    </source>
</evidence>
<dbReference type="InterPro" id="IPR015421">
    <property type="entry name" value="PyrdxlP-dep_Trfase_major"/>
</dbReference>
<dbReference type="Gene3D" id="3.90.1150.10">
    <property type="entry name" value="Aspartate Aminotransferase, domain 1"/>
    <property type="match status" value="1"/>
</dbReference>
<dbReference type="InterPro" id="IPR000796">
    <property type="entry name" value="Asp_trans"/>
</dbReference>
<dbReference type="InterPro" id="IPR004839">
    <property type="entry name" value="Aminotransferase_I/II_large"/>
</dbReference>
<protein>
    <submittedName>
        <fullName evidence="8">Aminotransferase class I/II-fold pyridoxal phosphate-dependent enzyme</fullName>
    </submittedName>
</protein>
<reference evidence="8 9" key="1">
    <citation type="submission" date="2020-08" db="EMBL/GenBank/DDBJ databases">
        <authorList>
            <person name="Liu C."/>
            <person name="Sun Q."/>
        </authorList>
    </citation>
    <scope>NUCLEOTIDE SEQUENCE [LARGE SCALE GENOMIC DNA]</scope>
    <source>
        <strain evidence="8 9">NSJ-59</strain>
    </source>
</reference>
<dbReference type="Gene3D" id="3.40.640.10">
    <property type="entry name" value="Type I PLP-dependent aspartate aminotransferase-like (Major domain)"/>
    <property type="match status" value="1"/>
</dbReference>
<dbReference type="PANTHER" id="PTHR11879">
    <property type="entry name" value="ASPARTATE AMINOTRANSFERASE"/>
    <property type="match status" value="1"/>
</dbReference>
<keyword evidence="6" id="KW-0663">Pyridoxal phosphate</keyword>
<evidence type="ECO:0000256" key="4">
    <source>
        <dbReference type="ARBA" id="ARBA00022576"/>
    </source>
</evidence>
<comment type="caution">
    <text evidence="8">The sequence shown here is derived from an EMBL/GenBank/DDBJ whole genome shotgun (WGS) entry which is preliminary data.</text>
</comment>
<evidence type="ECO:0000256" key="5">
    <source>
        <dbReference type="ARBA" id="ARBA00022679"/>
    </source>
</evidence>
<keyword evidence="9" id="KW-1185">Reference proteome</keyword>
<evidence type="ECO:0000256" key="3">
    <source>
        <dbReference type="ARBA" id="ARBA00011738"/>
    </source>
</evidence>
<evidence type="ECO:0000313" key="8">
    <source>
        <dbReference type="EMBL" id="MBC3536643.1"/>
    </source>
</evidence>
<comment type="subunit">
    <text evidence="3">Homodimer.</text>
</comment>
<name>A0ABR6VH65_9FIRM</name>
<feature type="domain" description="Aminotransferase class I/classII large" evidence="7">
    <location>
        <begin position="44"/>
        <end position="379"/>
    </location>
</feature>
<dbReference type="Proteomes" id="UP000606870">
    <property type="component" value="Unassembled WGS sequence"/>
</dbReference>
<evidence type="ECO:0000256" key="2">
    <source>
        <dbReference type="ARBA" id="ARBA00007441"/>
    </source>
</evidence>
<dbReference type="InterPro" id="IPR015424">
    <property type="entry name" value="PyrdxlP-dep_Trfase"/>
</dbReference>
<dbReference type="GO" id="GO:0008483">
    <property type="term" value="F:transaminase activity"/>
    <property type="evidence" value="ECO:0007669"/>
    <property type="project" value="UniProtKB-KW"/>
</dbReference>
<keyword evidence="5" id="KW-0808">Transferase</keyword>
<evidence type="ECO:0000313" key="9">
    <source>
        <dbReference type="Proteomes" id="UP000606870"/>
    </source>
</evidence>
<sequence>MTMYMASPAREGKKLNDVIFQAGAKVQAAIAAYGKERVVNGTLGAFADDEGNVACIPTVETLFRSMDMRDFICYAPPVGLPAYRDAVLKAAFADQRPDAYVAAVASAGGTGAVHMAIANYSDVGDYVLTTDWRWDAYGALCSEIGRNLTTFPLFDDTRHFHVAALEKKVSELCRQQDSLLLILNTPAHNPTGFALSEADWDAVLAIACKEAAQGKRISILVDIAYIDYAGEKNDVRRFMKKFSSLPDKVFVMLAFSMSKGYTMYGQRAGALVGISANTSVIDEFNDVVLYSARAAWSNINRGAMTLLTTIQNDAALCRQFEAERHAFYETIRRRAAVFMTEAKECQLAALPYQSGFFISIPAKNSALVCDKLADSLIFAGPLAMGVRFAVCSVSERKMKGVASAMKQAFIAAGE</sequence>
<proteinExistence type="inferred from homology"/>
<comment type="similarity">
    <text evidence="2">Belongs to the class-I pyridoxal-phosphate-dependent aminotransferase family.</text>
</comment>
<accession>A0ABR6VH65</accession>
<comment type="cofactor">
    <cofactor evidence="1">
        <name>pyridoxal 5'-phosphate</name>
        <dbReference type="ChEBI" id="CHEBI:597326"/>
    </cofactor>
</comment>
<dbReference type="CDD" id="cd00609">
    <property type="entry name" value="AAT_like"/>
    <property type="match status" value="1"/>
</dbReference>
<dbReference type="InterPro" id="IPR015422">
    <property type="entry name" value="PyrdxlP-dep_Trfase_small"/>
</dbReference>